<keyword evidence="1" id="KW-0812">Transmembrane</keyword>
<feature type="transmembrane region" description="Helical" evidence="1">
    <location>
        <begin position="57"/>
        <end position="85"/>
    </location>
</feature>
<dbReference type="EMBL" id="RJSF01000003">
    <property type="protein sequence ID" value="RNM17439.1"/>
    <property type="molecule type" value="Genomic_DNA"/>
</dbReference>
<protein>
    <submittedName>
        <fullName evidence="2">Uncharacterized protein</fullName>
    </submittedName>
</protein>
<name>A0A3N0GYE7_9ACTN</name>
<comment type="caution">
    <text evidence="2">The sequence shown here is derived from an EMBL/GenBank/DDBJ whole genome shotgun (WGS) entry which is preliminary data.</text>
</comment>
<gene>
    <name evidence="2" type="ORF">EFL26_01225</name>
</gene>
<keyword evidence="3" id="KW-1185">Reference proteome</keyword>
<dbReference type="Proteomes" id="UP000279994">
    <property type="component" value="Unassembled WGS sequence"/>
</dbReference>
<feature type="transmembrane region" description="Helical" evidence="1">
    <location>
        <begin position="97"/>
        <end position="115"/>
    </location>
</feature>
<evidence type="ECO:0000256" key="1">
    <source>
        <dbReference type="SAM" id="Phobius"/>
    </source>
</evidence>
<keyword evidence="1" id="KW-1133">Transmembrane helix</keyword>
<feature type="transmembrane region" description="Helical" evidence="1">
    <location>
        <begin position="135"/>
        <end position="155"/>
    </location>
</feature>
<dbReference type="RefSeq" id="WP_123221059.1">
    <property type="nucleotide sequence ID" value="NZ_RJSF01000003.1"/>
</dbReference>
<organism evidence="2 3">
    <name type="scientific">Nocardioides pocheonensis</name>
    <dbReference type="NCBI Taxonomy" id="661485"/>
    <lineage>
        <taxon>Bacteria</taxon>
        <taxon>Bacillati</taxon>
        <taxon>Actinomycetota</taxon>
        <taxon>Actinomycetes</taxon>
        <taxon>Propionibacteriales</taxon>
        <taxon>Nocardioidaceae</taxon>
        <taxon>Nocardioides</taxon>
    </lineage>
</organism>
<sequence length="172" mass="17269">MATLSRESDHVVARTLGALGLLLVCGWGVVALAVASVRTYDDVAGHRAVLAGHDWSALLPLPVALALSAIWAVAFLAVGLGLALGAAGLAVAGRQRAAAAFFGVVTVCVSADYLLEVLRSGPTWQVQPDRVAALSTTAGIFAAPLAGVVAAVVLLGPMLRTGRSIPEPAAAG</sequence>
<feature type="transmembrane region" description="Helical" evidence="1">
    <location>
        <begin position="12"/>
        <end position="37"/>
    </location>
</feature>
<evidence type="ECO:0000313" key="2">
    <source>
        <dbReference type="EMBL" id="RNM17439.1"/>
    </source>
</evidence>
<dbReference type="AlphaFoldDB" id="A0A3N0GYE7"/>
<reference evidence="2 3" key="1">
    <citation type="submission" date="2018-11" db="EMBL/GenBank/DDBJ databases">
        <authorList>
            <person name="Li F."/>
        </authorList>
    </citation>
    <scope>NUCLEOTIDE SEQUENCE [LARGE SCALE GENOMIC DNA]</scope>
    <source>
        <strain evidence="2 3">Gsoil 818</strain>
    </source>
</reference>
<keyword evidence="1" id="KW-0472">Membrane</keyword>
<accession>A0A3N0GYE7</accession>
<evidence type="ECO:0000313" key="3">
    <source>
        <dbReference type="Proteomes" id="UP000279994"/>
    </source>
</evidence>
<proteinExistence type="predicted"/>